<organism evidence="1 2">
    <name type="scientific">Stereum hirsutum (strain FP-91666)</name>
    <name type="common">White-rot fungus</name>
    <dbReference type="NCBI Taxonomy" id="721885"/>
    <lineage>
        <taxon>Eukaryota</taxon>
        <taxon>Fungi</taxon>
        <taxon>Dikarya</taxon>
        <taxon>Basidiomycota</taxon>
        <taxon>Agaricomycotina</taxon>
        <taxon>Agaricomycetes</taxon>
        <taxon>Russulales</taxon>
        <taxon>Stereaceae</taxon>
        <taxon>Stereum</taxon>
    </lineage>
</organism>
<keyword evidence="2" id="KW-1185">Reference proteome</keyword>
<gene>
    <name evidence="1" type="ORF">STEHIDRAFT_163909</name>
</gene>
<dbReference type="AlphaFoldDB" id="R7RY20"/>
<evidence type="ECO:0000313" key="2">
    <source>
        <dbReference type="Proteomes" id="UP000053927"/>
    </source>
</evidence>
<dbReference type="RefSeq" id="XP_007311699.1">
    <property type="nucleotide sequence ID" value="XM_007311637.1"/>
</dbReference>
<dbReference type="KEGG" id="shs:STEHIDRAFT_163909"/>
<dbReference type="eggNOG" id="ENOG502SK1X">
    <property type="taxonomic scope" value="Eukaryota"/>
</dbReference>
<dbReference type="Gene3D" id="3.80.10.10">
    <property type="entry name" value="Ribonuclease Inhibitor"/>
    <property type="match status" value="1"/>
</dbReference>
<dbReference type="OrthoDB" id="2685413at2759"/>
<dbReference type="GeneID" id="18802469"/>
<evidence type="ECO:0000313" key="1">
    <source>
        <dbReference type="EMBL" id="EIM79252.1"/>
    </source>
</evidence>
<dbReference type="EMBL" id="JH687407">
    <property type="protein sequence ID" value="EIM79252.1"/>
    <property type="molecule type" value="Genomic_DNA"/>
</dbReference>
<name>R7RY20_STEHR</name>
<dbReference type="SUPFAM" id="SSF52047">
    <property type="entry name" value="RNI-like"/>
    <property type="match status" value="1"/>
</dbReference>
<accession>R7RY20</accession>
<dbReference type="Proteomes" id="UP000053927">
    <property type="component" value="Unassembled WGS sequence"/>
</dbReference>
<reference evidence="2" key="1">
    <citation type="journal article" date="2012" name="Science">
        <title>The Paleozoic origin of enzymatic lignin decomposition reconstructed from 31 fungal genomes.</title>
        <authorList>
            <person name="Floudas D."/>
            <person name="Binder M."/>
            <person name="Riley R."/>
            <person name="Barry K."/>
            <person name="Blanchette R.A."/>
            <person name="Henrissat B."/>
            <person name="Martinez A.T."/>
            <person name="Otillar R."/>
            <person name="Spatafora J.W."/>
            <person name="Yadav J.S."/>
            <person name="Aerts A."/>
            <person name="Benoit I."/>
            <person name="Boyd A."/>
            <person name="Carlson A."/>
            <person name="Copeland A."/>
            <person name="Coutinho P.M."/>
            <person name="de Vries R.P."/>
            <person name="Ferreira P."/>
            <person name="Findley K."/>
            <person name="Foster B."/>
            <person name="Gaskell J."/>
            <person name="Glotzer D."/>
            <person name="Gorecki P."/>
            <person name="Heitman J."/>
            <person name="Hesse C."/>
            <person name="Hori C."/>
            <person name="Igarashi K."/>
            <person name="Jurgens J.A."/>
            <person name="Kallen N."/>
            <person name="Kersten P."/>
            <person name="Kohler A."/>
            <person name="Kuees U."/>
            <person name="Kumar T.K.A."/>
            <person name="Kuo A."/>
            <person name="LaButti K."/>
            <person name="Larrondo L.F."/>
            <person name="Lindquist E."/>
            <person name="Ling A."/>
            <person name="Lombard V."/>
            <person name="Lucas S."/>
            <person name="Lundell T."/>
            <person name="Martin R."/>
            <person name="McLaughlin D.J."/>
            <person name="Morgenstern I."/>
            <person name="Morin E."/>
            <person name="Murat C."/>
            <person name="Nagy L.G."/>
            <person name="Nolan M."/>
            <person name="Ohm R.A."/>
            <person name="Patyshakuliyeva A."/>
            <person name="Rokas A."/>
            <person name="Ruiz-Duenas F.J."/>
            <person name="Sabat G."/>
            <person name="Salamov A."/>
            <person name="Samejima M."/>
            <person name="Schmutz J."/>
            <person name="Slot J.C."/>
            <person name="St John F."/>
            <person name="Stenlid J."/>
            <person name="Sun H."/>
            <person name="Sun S."/>
            <person name="Syed K."/>
            <person name="Tsang A."/>
            <person name="Wiebenga A."/>
            <person name="Young D."/>
            <person name="Pisabarro A."/>
            <person name="Eastwood D.C."/>
            <person name="Martin F."/>
            <person name="Cullen D."/>
            <person name="Grigoriev I.V."/>
            <person name="Hibbett D.S."/>
        </authorList>
    </citation>
    <scope>NUCLEOTIDE SEQUENCE [LARGE SCALE GENOMIC DNA]</scope>
    <source>
        <strain evidence="2">FP-91666</strain>
    </source>
</reference>
<dbReference type="InterPro" id="IPR032675">
    <property type="entry name" value="LRR_dom_sf"/>
</dbReference>
<proteinExistence type="predicted"/>
<sequence>MPMGIFNPLMLDASIRDVVSSLPLDKKVDVLLYSLQHLPANSRSVTDLAYHSQPPVHIDDHSTAAAALSIVEFRSRTIIENAVQSCLQTVPIHQENVIRARLIRAKARFAAGLRGAAHQDLQSILLLDPDHTEARQLLPQMGNRSYAPGEGYGRANVRPHFSPELWREIALYLPRRDLRSLLFVPDTLSTIASHLLFRKLHLQFGSARYLVLSKEIDETMQEAVEIDNWHAQRSADILTRIVSNPTYAGLVRTLVITAPERDSDDTTLSSFQTGMLSNALSKLTNLNSLSLTMGNESLAIVLKMTEKWHSTLKHLGIYSTSSTAPVLPHMPQLTRFWYRGPDVPASPTLFKSELIVTLRTLALDVSNAVIPSGLINTNNLTSVELYGRFADSQPFLDLLQHGHHLEILRIKCGFTQTCTPSSAFRARKTPMAALREFSLIVFSAVREFNDPDLFPSVVEFVRKHPGLKVLKLWKHPEVLRVGYDAAVWGVLPALVNVQMLSLEAPKDLSPSLLTWLIPRTVIALELWLASGLMSSYVKQFSTGLPTSLKSFSVNLPRSSDVDDLVRSALPRLRLLGLNQQCYTVLRDEGTDDIELDEWPKRRALFYARDWLELLDCEERGVWSRWMYMDH</sequence>
<dbReference type="OMA" id="FPRFKHI"/>
<protein>
    <submittedName>
        <fullName evidence="1">Uncharacterized protein</fullName>
    </submittedName>
</protein>